<dbReference type="OMA" id="TIFNHPV"/>
<dbReference type="GO" id="GO:0005524">
    <property type="term" value="F:ATP binding"/>
    <property type="evidence" value="ECO:0007669"/>
    <property type="project" value="UniProtKB-UniRule"/>
</dbReference>
<feature type="domain" description="Protein kinase" evidence="18">
    <location>
        <begin position="241"/>
        <end position="529"/>
    </location>
</feature>
<dbReference type="PANTHER" id="PTHR11042">
    <property type="entry name" value="EUKARYOTIC TRANSLATION INITIATION FACTOR 2-ALPHA KINASE EIF2-ALPHA KINASE -RELATED"/>
    <property type="match status" value="1"/>
</dbReference>
<feature type="compositionally biased region" description="Basic residues" evidence="17">
    <location>
        <begin position="1"/>
        <end position="12"/>
    </location>
</feature>
<reference evidence="20" key="3">
    <citation type="submission" date="2015-06" db="UniProtKB">
        <authorList>
            <consortium name="EnsemblMetazoa"/>
        </authorList>
    </citation>
    <scope>IDENTIFICATION</scope>
</reference>
<dbReference type="GO" id="GO:0005737">
    <property type="term" value="C:cytoplasm"/>
    <property type="evidence" value="ECO:0007669"/>
    <property type="project" value="TreeGrafter"/>
</dbReference>
<dbReference type="HOGENOM" id="CLU_000288_25_1_1"/>
<evidence type="ECO:0000259" key="18">
    <source>
        <dbReference type="PROSITE" id="PS50011"/>
    </source>
</evidence>
<evidence type="ECO:0000256" key="15">
    <source>
        <dbReference type="PROSITE-ProRule" id="PRU10141"/>
    </source>
</evidence>
<protein>
    <recommendedName>
        <fullName evidence="11">Wee1-like protein kinase</fullName>
        <ecNumber evidence="11">2.7.10.2</ecNumber>
    </recommendedName>
</protein>
<proteinExistence type="inferred from homology"/>
<evidence type="ECO:0000256" key="13">
    <source>
        <dbReference type="PIRSR" id="PIRSR037281-2"/>
    </source>
</evidence>
<feature type="binding site" evidence="14">
    <location>
        <position position="376"/>
    </location>
    <ligand>
        <name>Mg(2+)</name>
        <dbReference type="ChEBI" id="CHEBI:18420"/>
        <label>1</label>
    </ligand>
</feature>
<gene>
    <name evidence="19" type="ORF">CAPTEDRAFT_226192</name>
</gene>
<evidence type="ECO:0000256" key="3">
    <source>
        <dbReference type="ARBA" id="ARBA00022723"/>
    </source>
</evidence>
<dbReference type="GO" id="GO:0005634">
    <property type="term" value="C:nucleus"/>
    <property type="evidence" value="ECO:0007669"/>
    <property type="project" value="UniProtKB-SubCell"/>
</dbReference>
<comment type="subcellular location">
    <subcellularLocation>
        <location evidence="1 11">Nucleus</location>
    </subcellularLocation>
</comment>
<dbReference type="EMBL" id="KB295744">
    <property type="protein sequence ID" value="ELU12710.1"/>
    <property type="molecule type" value="Genomic_DNA"/>
</dbReference>
<evidence type="ECO:0000256" key="4">
    <source>
        <dbReference type="ARBA" id="ARBA00022741"/>
    </source>
</evidence>
<keyword evidence="8 11" id="KW-0829">Tyrosine-protein kinase</keyword>
<dbReference type="PROSITE" id="PS50011">
    <property type="entry name" value="PROTEIN_KINASE_DOM"/>
    <property type="match status" value="1"/>
</dbReference>
<dbReference type="Proteomes" id="UP000014760">
    <property type="component" value="Unassembled WGS sequence"/>
</dbReference>
<dbReference type="InterPro" id="IPR000719">
    <property type="entry name" value="Prot_kinase_dom"/>
</dbReference>
<keyword evidence="21" id="KW-1185">Reference proteome</keyword>
<feature type="active site" description="Proton acceptor" evidence="12">
    <location>
        <position position="371"/>
    </location>
</feature>
<evidence type="ECO:0000256" key="11">
    <source>
        <dbReference type="PIRNR" id="PIRNR037281"/>
    </source>
</evidence>
<dbReference type="GO" id="GO:0004715">
    <property type="term" value="F:non-membrane spanning protein tyrosine kinase activity"/>
    <property type="evidence" value="ECO:0007669"/>
    <property type="project" value="UniProtKB-UniRule"/>
</dbReference>
<dbReference type="EMBL" id="AMQN01005345">
    <property type="status" value="NOT_ANNOTATED_CDS"/>
    <property type="molecule type" value="Genomic_DNA"/>
</dbReference>
<keyword evidence="5 11" id="KW-0418">Kinase</keyword>
<organism evidence="19">
    <name type="scientific">Capitella teleta</name>
    <name type="common">Polychaete worm</name>
    <dbReference type="NCBI Taxonomy" id="283909"/>
    <lineage>
        <taxon>Eukaryota</taxon>
        <taxon>Metazoa</taxon>
        <taxon>Spiralia</taxon>
        <taxon>Lophotrochozoa</taxon>
        <taxon>Annelida</taxon>
        <taxon>Polychaeta</taxon>
        <taxon>Sedentaria</taxon>
        <taxon>Scolecida</taxon>
        <taxon>Capitellidae</taxon>
        <taxon>Capitella</taxon>
    </lineage>
</organism>
<keyword evidence="7 14" id="KW-0460">Magnesium</keyword>
<comment type="cofactor">
    <cofactor evidence="14">
        <name>Mg(2+)</name>
        <dbReference type="ChEBI" id="CHEBI:18420"/>
    </cofactor>
    <text evidence="14">Binds 2 magnesium ions per subunit.</text>
</comment>
<dbReference type="SMART" id="SM00220">
    <property type="entry name" value="S_TKc"/>
    <property type="match status" value="1"/>
</dbReference>
<reference evidence="19 21" key="2">
    <citation type="journal article" date="2013" name="Nature">
        <title>Insights into bilaterian evolution from three spiralian genomes.</title>
        <authorList>
            <person name="Simakov O."/>
            <person name="Marletaz F."/>
            <person name="Cho S.J."/>
            <person name="Edsinger-Gonzales E."/>
            <person name="Havlak P."/>
            <person name="Hellsten U."/>
            <person name="Kuo D.H."/>
            <person name="Larsson T."/>
            <person name="Lv J."/>
            <person name="Arendt D."/>
            <person name="Savage R."/>
            <person name="Osoegawa K."/>
            <person name="de Jong P."/>
            <person name="Grimwood J."/>
            <person name="Chapman J.A."/>
            <person name="Shapiro H."/>
            <person name="Aerts A."/>
            <person name="Otillar R.P."/>
            <person name="Terry A.Y."/>
            <person name="Boore J.L."/>
            <person name="Grigoriev I.V."/>
            <person name="Lindberg D.R."/>
            <person name="Seaver E.C."/>
            <person name="Weisblat D.A."/>
            <person name="Putnam N.H."/>
            <person name="Rokhsar D.S."/>
        </authorList>
    </citation>
    <scope>NUCLEOTIDE SEQUENCE</scope>
    <source>
        <strain evidence="19 21">I ESC-2004</strain>
    </source>
</reference>
<keyword evidence="9 11" id="KW-0539">Nucleus</keyword>
<dbReference type="OrthoDB" id="5337378at2759"/>
<evidence type="ECO:0000256" key="5">
    <source>
        <dbReference type="ARBA" id="ARBA00022777"/>
    </source>
</evidence>
<dbReference type="PROSITE" id="PS00107">
    <property type="entry name" value="PROTEIN_KINASE_ATP"/>
    <property type="match status" value="1"/>
</dbReference>
<feature type="region of interest" description="Disordered" evidence="17">
    <location>
        <begin position="1"/>
        <end position="121"/>
    </location>
</feature>
<evidence type="ECO:0000256" key="8">
    <source>
        <dbReference type="ARBA" id="ARBA00023137"/>
    </source>
</evidence>
<evidence type="ECO:0000313" key="19">
    <source>
        <dbReference type="EMBL" id="ELU12710.1"/>
    </source>
</evidence>
<evidence type="ECO:0000256" key="17">
    <source>
        <dbReference type="SAM" id="MobiDB-lite"/>
    </source>
</evidence>
<evidence type="ECO:0000256" key="7">
    <source>
        <dbReference type="ARBA" id="ARBA00022842"/>
    </source>
</evidence>
<feature type="binding site" evidence="15">
    <location>
        <position position="271"/>
    </location>
    <ligand>
        <name>ATP</name>
        <dbReference type="ChEBI" id="CHEBI:30616"/>
    </ligand>
</feature>
<comment type="catalytic activity">
    <reaction evidence="11">
        <text>L-tyrosyl-[protein] + ATP = O-phospho-L-tyrosyl-[protein] + ADP + H(+)</text>
        <dbReference type="Rhea" id="RHEA:10596"/>
        <dbReference type="Rhea" id="RHEA-COMP:10136"/>
        <dbReference type="Rhea" id="RHEA-COMP:20101"/>
        <dbReference type="ChEBI" id="CHEBI:15378"/>
        <dbReference type="ChEBI" id="CHEBI:30616"/>
        <dbReference type="ChEBI" id="CHEBI:46858"/>
        <dbReference type="ChEBI" id="CHEBI:61978"/>
        <dbReference type="ChEBI" id="CHEBI:456216"/>
        <dbReference type="EC" id="2.7.10.2"/>
    </reaction>
</comment>
<evidence type="ECO:0000313" key="21">
    <source>
        <dbReference type="Proteomes" id="UP000014760"/>
    </source>
</evidence>
<feature type="compositionally biased region" description="Basic and acidic residues" evidence="17">
    <location>
        <begin position="92"/>
        <end position="102"/>
    </location>
</feature>
<dbReference type="EC" id="2.7.10.2" evidence="11"/>
<dbReference type="Pfam" id="PF00069">
    <property type="entry name" value="Pkinase"/>
    <property type="match status" value="1"/>
</dbReference>
<dbReference type="GO" id="GO:0000287">
    <property type="term" value="F:magnesium ion binding"/>
    <property type="evidence" value="ECO:0007669"/>
    <property type="project" value="InterPro"/>
</dbReference>
<comment type="similarity">
    <text evidence="10">Belongs to the protein kinase superfamily. Ser/Thr protein kinase family. GCN2 subfamily.</text>
</comment>
<keyword evidence="2 11" id="KW-0808">Transferase</keyword>
<evidence type="ECO:0000256" key="1">
    <source>
        <dbReference type="ARBA" id="ARBA00004123"/>
    </source>
</evidence>
<keyword evidence="3 11" id="KW-0479">Metal-binding</keyword>
<evidence type="ECO:0000256" key="6">
    <source>
        <dbReference type="ARBA" id="ARBA00022840"/>
    </source>
</evidence>
<dbReference type="SUPFAM" id="SSF56112">
    <property type="entry name" value="Protein kinase-like (PK-like)"/>
    <property type="match status" value="1"/>
</dbReference>
<evidence type="ECO:0000256" key="12">
    <source>
        <dbReference type="PIRSR" id="PIRSR037281-1"/>
    </source>
</evidence>
<feature type="binding site" evidence="14">
    <location>
        <position position="424"/>
    </location>
    <ligand>
        <name>Mg(2+)</name>
        <dbReference type="ChEBI" id="CHEBI:18420"/>
        <label>1</label>
    </ligand>
</feature>
<dbReference type="InterPro" id="IPR011009">
    <property type="entry name" value="Kinase-like_dom_sf"/>
</dbReference>
<dbReference type="Gene3D" id="1.10.510.10">
    <property type="entry name" value="Transferase(Phosphotransferase) domain 1"/>
    <property type="match status" value="1"/>
</dbReference>
<dbReference type="STRING" id="283909.R7VAK2"/>
<keyword evidence="4 11" id="KW-0547">Nucleotide-binding</keyword>
<dbReference type="FunCoup" id="R7VAK2">
    <property type="interactions" value="1104"/>
</dbReference>
<dbReference type="PANTHER" id="PTHR11042:SF185">
    <property type="entry name" value="WEE1-LIKE PROTEIN KINASE"/>
    <property type="match status" value="1"/>
</dbReference>
<feature type="coiled-coil region" evidence="16">
    <location>
        <begin position="537"/>
        <end position="564"/>
    </location>
</feature>
<dbReference type="PIRSF" id="PIRSF037281">
    <property type="entry name" value="Wee1-like_protein_kinase"/>
    <property type="match status" value="1"/>
</dbReference>
<dbReference type="FunFam" id="3.30.200.20:FF:000115">
    <property type="entry name" value="Wee1-like kinase 2"/>
    <property type="match status" value="1"/>
</dbReference>
<dbReference type="AlphaFoldDB" id="R7VAK2"/>
<comment type="similarity">
    <text evidence="11">Belongs to the protein kinase superfamily. Ser/Thr protein kinase family. WEE1 subfamily.</text>
</comment>
<evidence type="ECO:0000256" key="10">
    <source>
        <dbReference type="ARBA" id="ARBA00037982"/>
    </source>
</evidence>
<sequence length="596" mass="66592">MEISHSRLRFKPKPGFQPRESLFSASLHSDSDSEICEHQDGELNTSGSSTGLPRPSFFSPIVSSEFRSPEETDDASSFWDSGLCSPTPGESPRSRHQQERRANGTTTPIPLNLYDSDDGGPIGNVPQTPYTPPHKKFRSLRLYDTPHTPKSLLQKAHRRVTKVNRAKLGQRILDPRGPQANVNPFTSPEKCLMHSGMKRTRADLDSSMTEDSMDEEPPEDLPSCKKLALREINTSRYNEEFHEVCKLGDGEFGSVYKCVNRLDGCSYAIKKSKMPVAGSAYERNALNEVYAHAVLGKQLHVVRYYSAWAENDHMYIQNEFCNGGSLADIVAEHRMQGGTEGRFHEADLKRLMMHLTLGLRYIHSQGLVHLDIKPGNIFLQCTKGDNSPIRRLSESGHESGLDLEIPSDDDQMDEEVGVIYKIGDLGHVTSTVHPLVEEGDCRYLPAEILRDDFSHLPKADIFSLALTVFEAGGGGDLPKNGPEWHSIRNGNLPDLDHMPPAFNLMLKDMIKRVPAERPSAVMLVHNTALCPPGLKSKAQLRRELNAEKFKNEILKKKLEEAQKKSPLALSRLQMLPAGKSRLIGKKVNRSMSTQLF</sequence>
<evidence type="ECO:0000313" key="20">
    <source>
        <dbReference type="EnsemblMetazoa" id="CapteP226192"/>
    </source>
</evidence>
<dbReference type="InterPro" id="IPR017441">
    <property type="entry name" value="Protein_kinase_ATP_BS"/>
</dbReference>
<keyword evidence="6 11" id="KW-0067">ATP-binding</keyword>
<evidence type="ECO:0000256" key="16">
    <source>
        <dbReference type="SAM" id="Coils"/>
    </source>
</evidence>
<dbReference type="InterPro" id="IPR050339">
    <property type="entry name" value="CC_SR_Kinase"/>
</dbReference>
<feature type="compositionally biased region" description="Polar residues" evidence="17">
    <location>
        <begin position="42"/>
        <end position="51"/>
    </location>
</feature>
<dbReference type="InterPro" id="IPR017164">
    <property type="entry name" value="Wee1-like_protein_kinase"/>
</dbReference>
<dbReference type="InterPro" id="IPR008271">
    <property type="entry name" value="Ser/Thr_kinase_AS"/>
</dbReference>
<evidence type="ECO:0000256" key="14">
    <source>
        <dbReference type="PIRSR" id="PIRSR037281-3"/>
    </source>
</evidence>
<evidence type="ECO:0000256" key="2">
    <source>
        <dbReference type="ARBA" id="ARBA00022679"/>
    </source>
</evidence>
<feature type="binding site" evidence="13">
    <location>
        <position position="270"/>
    </location>
    <ligand>
        <name>ATP</name>
        <dbReference type="ChEBI" id="CHEBI:30616"/>
    </ligand>
</feature>
<keyword evidence="16" id="KW-0175">Coiled coil</keyword>
<evidence type="ECO:0000256" key="9">
    <source>
        <dbReference type="ARBA" id="ARBA00023242"/>
    </source>
</evidence>
<dbReference type="EnsemblMetazoa" id="CapteT226192">
    <property type="protein sequence ID" value="CapteP226192"/>
    <property type="gene ID" value="CapteG226192"/>
</dbReference>
<reference evidence="21" key="1">
    <citation type="submission" date="2012-12" db="EMBL/GenBank/DDBJ databases">
        <authorList>
            <person name="Hellsten U."/>
            <person name="Grimwood J."/>
            <person name="Chapman J.A."/>
            <person name="Shapiro H."/>
            <person name="Aerts A."/>
            <person name="Otillar R.P."/>
            <person name="Terry A.Y."/>
            <person name="Boore J.L."/>
            <person name="Simakov O."/>
            <person name="Marletaz F."/>
            <person name="Cho S.-J."/>
            <person name="Edsinger-Gonzales E."/>
            <person name="Havlak P."/>
            <person name="Kuo D.-H."/>
            <person name="Larsson T."/>
            <person name="Lv J."/>
            <person name="Arendt D."/>
            <person name="Savage R."/>
            <person name="Osoegawa K."/>
            <person name="de Jong P."/>
            <person name="Lindberg D.R."/>
            <person name="Seaver E.C."/>
            <person name="Weisblat D.A."/>
            <person name="Putnam N.H."/>
            <person name="Grigoriev I.V."/>
            <person name="Rokhsar D.S."/>
        </authorList>
    </citation>
    <scope>NUCLEOTIDE SEQUENCE</scope>
    <source>
        <strain evidence="21">I ESC-2004</strain>
    </source>
</reference>
<accession>R7VAK2</accession>
<dbReference type="PROSITE" id="PS00108">
    <property type="entry name" value="PROTEIN_KINASE_ST"/>
    <property type="match status" value="1"/>
</dbReference>
<dbReference type="GO" id="GO:0000278">
    <property type="term" value="P:mitotic cell cycle"/>
    <property type="evidence" value="ECO:0007669"/>
    <property type="project" value="InterPro"/>
</dbReference>
<feature type="compositionally biased region" description="Basic and acidic residues" evidence="17">
    <location>
        <begin position="29"/>
        <end position="41"/>
    </location>
</feature>
<name>R7VAK2_CAPTE</name>
<dbReference type="Gene3D" id="3.30.200.20">
    <property type="entry name" value="Phosphorylase Kinase, domain 1"/>
    <property type="match status" value="1"/>
</dbReference>